<organism evidence="5 6">
    <name type="scientific">Candidatus Wildermuthbacteria bacterium GWA2_46_15</name>
    <dbReference type="NCBI Taxonomy" id="1802443"/>
    <lineage>
        <taxon>Bacteria</taxon>
        <taxon>Candidatus Wildermuthiibacteriota</taxon>
    </lineage>
</organism>
<feature type="transmembrane region" description="Helical" evidence="4">
    <location>
        <begin position="97"/>
        <end position="117"/>
    </location>
</feature>
<feature type="repeat" description="TPR" evidence="3">
    <location>
        <begin position="599"/>
        <end position="632"/>
    </location>
</feature>
<feature type="transmembrane region" description="Helical" evidence="4">
    <location>
        <begin position="12"/>
        <end position="29"/>
    </location>
</feature>
<evidence type="ECO:0000256" key="1">
    <source>
        <dbReference type="ARBA" id="ARBA00022737"/>
    </source>
</evidence>
<comment type="caution">
    <text evidence="5">The sequence shown here is derived from an EMBL/GenBank/DDBJ whole genome shotgun (WGS) entry which is preliminary data.</text>
</comment>
<dbReference type="InterPro" id="IPR011990">
    <property type="entry name" value="TPR-like_helical_dom_sf"/>
</dbReference>
<feature type="transmembrane region" description="Helical" evidence="4">
    <location>
        <begin position="35"/>
        <end position="53"/>
    </location>
</feature>
<dbReference type="Gene3D" id="1.25.40.10">
    <property type="entry name" value="Tetratricopeptide repeat domain"/>
    <property type="match status" value="1"/>
</dbReference>
<dbReference type="InterPro" id="IPR019734">
    <property type="entry name" value="TPR_rpt"/>
</dbReference>
<proteinExistence type="predicted"/>
<dbReference type="PROSITE" id="PS50293">
    <property type="entry name" value="TPR_REGION"/>
    <property type="match status" value="2"/>
</dbReference>
<keyword evidence="4" id="KW-1133">Transmembrane helix</keyword>
<dbReference type="Proteomes" id="UP000179245">
    <property type="component" value="Unassembled WGS sequence"/>
</dbReference>
<dbReference type="EMBL" id="MHTO01000019">
    <property type="protein sequence ID" value="OHA62155.1"/>
    <property type="molecule type" value="Genomic_DNA"/>
</dbReference>
<dbReference type="STRING" id="1802443.A2117_02090"/>
<protein>
    <submittedName>
        <fullName evidence="5">Uncharacterized protein</fullName>
    </submittedName>
</protein>
<reference evidence="5 6" key="1">
    <citation type="journal article" date="2016" name="Nat. Commun.">
        <title>Thousands of microbial genomes shed light on interconnected biogeochemical processes in an aquifer system.</title>
        <authorList>
            <person name="Anantharaman K."/>
            <person name="Brown C.T."/>
            <person name="Hug L.A."/>
            <person name="Sharon I."/>
            <person name="Castelle C.J."/>
            <person name="Probst A.J."/>
            <person name="Thomas B.C."/>
            <person name="Singh A."/>
            <person name="Wilkins M.J."/>
            <person name="Karaoz U."/>
            <person name="Brodie E.L."/>
            <person name="Williams K.H."/>
            <person name="Hubbard S.S."/>
            <person name="Banfield J.F."/>
        </authorList>
    </citation>
    <scope>NUCLEOTIDE SEQUENCE [LARGE SCALE GENOMIC DNA]</scope>
</reference>
<keyword evidence="1" id="KW-0677">Repeat</keyword>
<evidence type="ECO:0000256" key="3">
    <source>
        <dbReference type="PROSITE-ProRule" id="PRU00339"/>
    </source>
</evidence>
<dbReference type="PROSITE" id="PS50005">
    <property type="entry name" value="TPR"/>
    <property type="match status" value="3"/>
</dbReference>
<feature type="transmembrane region" description="Helical" evidence="4">
    <location>
        <begin position="337"/>
        <end position="357"/>
    </location>
</feature>
<feature type="repeat" description="TPR" evidence="3">
    <location>
        <begin position="701"/>
        <end position="734"/>
    </location>
</feature>
<feature type="transmembrane region" description="Helical" evidence="4">
    <location>
        <begin position="245"/>
        <end position="262"/>
    </location>
</feature>
<evidence type="ECO:0000313" key="5">
    <source>
        <dbReference type="EMBL" id="OHA62155.1"/>
    </source>
</evidence>
<sequence>MESSLSKLMRYGFYLLVFLTPLFWLPFSFEAWEFNKVFLLFFGGLGLLLAVTINRFRQQSNFQFLWPFDFLVLLFLLLAAVSAFFSVDKIASLFGFYGRFSDGLVGLLSFILVYLLARRQKDPTRLIKILLASGLMVVCLSFLALTGIFGNLAGFSATLKQLNFNPVSPSFEGLTLFLVPLVFLALGVLKEKTKFIFLVFSLGLIFLVDYTPAWVVLGLTSLLALIFLFLKSFKDKEGNFLRKNLALALFLVLATLGISFNLNQVVPPALVGFPREVTLDQTTSWQVAQDSLRARPLLGSGPGTFFYDFSRFRLASFNDDPLWQVRFDRPISHIAEVVASTGVVGILVYFILIAAVLKSKIQPFDRLKIVPSNVEGQNSKLETEIPDVLFFAFLAVVISQFVYYQNAVLGFSFWLFLGLIAGQAGQARSFNFPLLSRFSRLKPLSLESLKGRIVFTSLILVLSLVLLSIVFIGLRIYGADSFYRQAFQKAAGPEKTALLQKAVLTNPFFAEYQIILSRALLNSALAESQKPSRDLTKIFQDLSRSTDAAKQATQLSPRWVAGWETLGMIYQEIQGLATGAEEAGQRSFEKAIELEPTNPLLYSRLGKAFFVQDQFDEARIQFEKARHLKSDLLEPKLYLALIKEKKGDLPGAIRNLTHLQTFSPLNVDVAFQLGRLYFNQNQNDPAIQQFEKVLTLNPSHLDSLYSLALAWEKKGQKAQAISYLEEALQISPDNAQLKEKLQEWQK</sequence>
<dbReference type="InterPro" id="IPR050498">
    <property type="entry name" value="Ycf3"/>
</dbReference>
<dbReference type="SMART" id="SM00028">
    <property type="entry name" value="TPR"/>
    <property type="match status" value="3"/>
</dbReference>
<feature type="transmembrane region" description="Helical" evidence="4">
    <location>
        <begin position="195"/>
        <end position="210"/>
    </location>
</feature>
<keyword evidence="2 3" id="KW-0802">TPR repeat</keyword>
<keyword evidence="4" id="KW-0812">Transmembrane</keyword>
<dbReference type="Pfam" id="PF13432">
    <property type="entry name" value="TPR_16"/>
    <property type="match status" value="1"/>
</dbReference>
<feature type="transmembrane region" description="Helical" evidence="4">
    <location>
        <begin position="170"/>
        <end position="188"/>
    </location>
</feature>
<keyword evidence="4" id="KW-0472">Membrane</keyword>
<dbReference type="PANTHER" id="PTHR44858">
    <property type="entry name" value="TETRATRICOPEPTIDE REPEAT PROTEIN 6"/>
    <property type="match status" value="1"/>
</dbReference>
<evidence type="ECO:0000256" key="4">
    <source>
        <dbReference type="SAM" id="Phobius"/>
    </source>
</evidence>
<dbReference type="SUPFAM" id="SSF48452">
    <property type="entry name" value="TPR-like"/>
    <property type="match status" value="2"/>
</dbReference>
<evidence type="ECO:0000256" key="2">
    <source>
        <dbReference type="ARBA" id="ARBA00022803"/>
    </source>
</evidence>
<feature type="transmembrane region" description="Helical" evidence="4">
    <location>
        <begin position="129"/>
        <end position="150"/>
    </location>
</feature>
<feature type="repeat" description="TPR" evidence="3">
    <location>
        <begin position="667"/>
        <end position="700"/>
    </location>
</feature>
<evidence type="ECO:0000313" key="6">
    <source>
        <dbReference type="Proteomes" id="UP000179245"/>
    </source>
</evidence>
<name>A0A1G2QNG4_9BACT</name>
<accession>A0A1G2QNG4</accession>
<feature type="transmembrane region" description="Helical" evidence="4">
    <location>
        <begin position="453"/>
        <end position="477"/>
    </location>
</feature>
<gene>
    <name evidence="5" type="ORF">A2117_02090</name>
</gene>
<dbReference type="PANTHER" id="PTHR44858:SF1">
    <property type="entry name" value="UDP-N-ACETYLGLUCOSAMINE--PEPTIDE N-ACETYLGLUCOSAMINYLTRANSFERASE SPINDLY-RELATED"/>
    <property type="match status" value="1"/>
</dbReference>
<feature type="transmembrane region" description="Helical" evidence="4">
    <location>
        <begin position="65"/>
        <end position="85"/>
    </location>
</feature>
<dbReference type="AlphaFoldDB" id="A0A1G2QNG4"/>